<name>A0A4V2S790_9THEO</name>
<reference evidence="1 2" key="1">
    <citation type="submission" date="2019-03" db="EMBL/GenBank/DDBJ databases">
        <title>Genomic Encyclopedia of Type Strains, Phase IV (KMG-IV): sequencing the most valuable type-strain genomes for metagenomic binning, comparative biology and taxonomic classification.</title>
        <authorList>
            <person name="Goeker M."/>
        </authorList>
    </citation>
    <scope>NUCLEOTIDE SEQUENCE [LARGE SCALE GENOMIC DNA]</scope>
    <source>
        <strain evidence="1 2">DSM 13054</strain>
    </source>
</reference>
<evidence type="ECO:0000313" key="2">
    <source>
        <dbReference type="Proteomes" id="UP000294886"/>
    </source>
</evidence>
<gene>
    <name evidence="1" type="ORF">EV203_1259</name>
</gene>
<evidence type="ECO:0008006" key="3">
    <source>
        <dbReference type="Google" id="ProtNLM"/>
    </source>
</evidence>
<dbReference type="AlphaFoldDB" id="A0A4V2S790"/>
<dbReference type="Proteomes" id="UP000294886">
    <property type="component" value="Unassembled WGS sequence"/>
</dbReference>
<proteinExistence type="predicted"/>
<dbReference type="EMBL" id="SLWU01000025">
    <property type="protein sequence ID" value="TCO58990.1"/>
    <property type="molecule type" value="Genomic_DNA"/>
</dbReference>
<sequence length="40" mass="4710">MKSNMRIMVDTNVLISAILFPNTQMDEIMKIIVEKHRYKG</sequence>
<accession>A0A4V2S790</accession>
<organism evidence="1 2">
    <name type="scientific">Caldanaerobacter subterraneus</name>
    <dbReference type="NCBI Taxonomy" id="911092"/>
    <lineage>
        <taxon>Bacteria</taxon>
        <taxon>Bacillati</taxon>
        <taxon>Bacillota</taxon>
        <taxon>Clostridia</taxon>
        <taxon>Thermoanaerobacterales</taxon>
        <taxon>Thermoanaerobacteraceae</taxon>
        <taxon>Caldanaerobacter</taxon>
    </lineage>
</organism>
<comment type="caution">
    <text evidence="1">The sequence shown here is derived from an EMBL/GenBank/DDBJ whole genome shotgun (WGS) entry which is preliminary data.</text>
</comment>
<protein>
    <recommendedName>
        <fullName evidence="3">PIN domain-containing protein</fullName>
    </recommendedName>
</protein>
<evidence type="ECO:0000313" key="1">
    <source>
        <dbReference type="EMBL" id="TCO58990.1"/>
    </source>
</evidence>